<gene>
    <name evidence="1" type="ORF">FYJ80_05275</name>
</gene>
<accession>A0A7X2TRP6</accession>
<sequence>MVKKLILTLILISLSLVLFASGAELNVSSLLTKVYNSSLASSFTASVTPYYTFSNQQLKGELRGELNLTNIRDITTFTLTLKRADIRFRLPSFNNKKMTITVGRSPISWGLGSYYRIGDVLLDGMSKNQKAGVSYDRDIYLISAAQSLGGGFNLDVAISLPLPYEVKFDQFGSTIKNTEKLAIGAKLKKSFDSKTIKSIVAFASYNEDKVTSLAAALDLAIYFDVTMGIESKLRSSNDIRAAINITKLYSIEGELSSMSLGLYLAGDADFYNKQYKAFTALSLAPNERLTLYIALENKFSDKGDVILELSPSLTFNITEHVKLEVSGFYIKNSQANILGGGISFKSVF</sequence>
<evidence type="ECO:0000313" key="1">
    <source>
        <dbReference type="EMBL" id="MSU06188.1"/>
    </source>
</evidence>
<dbReference type="Proteomes" id="UP000460549">
    <property type="component" value="Unassembled WGS sequence"/>
</dbReference>
<dbReference type="EMBL" id="VUNN01000007">
    <property type="protein sequence ID" value="MSU06188.1"/>
    <property type="molecule type" value="Genomic_DNA"/>
</dbReference>
<comment type="caution">
    <text evidence="1">The sequence shown here is derived from an EMBL/GenBank/DDBJ whole genome shotgun (WGS) entry which is preliminary data.</text>
</comment>
<dbReference type="AlphaFoldDB" id="A0A7X2TRP6"/>
<proteinExistence type="predicted"/>
<protein>
    <submittedName>
        <fullName evidence="1">Uncharacterized protein</fullName>
    </submittedName>
</protein>
<name>A0A7X2TRP6_9SPIO</name>
<evidence type="ECO:0000313" key="2">
    <source>
        <dbReference type="Proteomes" id="UP000460549"/>
    </source>
</evidence>
<keyword evidence="2" id="KW-1185">Reference proteome</keyword>
<reference evidence="1 2" key="1">
    <citation type="submission" date="2019-08" db="EMBL/GenBank/DDBJ databases">
        <title>In-depth cultivation of the pig gut microbiome towards novel bacterial diversity and tailored functional studies.</title>
        <authorList>
            <person name="Wylensek D."/>
            <person name="Hitch T.C.A."/>
            <person name="Clavel T."/>
        </authorList>
    </citation>
    <scope>NUCLEOTIDE SEQUENCE [LARGE SCALE GENOMIC DNA]</scope>
    <source>
        <strain evidence="1 2">NM-380-WT-3C1</strain>
    </source>
</reference>
<organism evidence="1 2">
    <name type="scientific">Bullifex porci</name>
    <dbReference type="NCBI Taxonomy" id="2606638"/>
    <lineage>
        <taxon>Bacteria</taxon>
        <taxon>Pseudomonadati</taxon>
        <taxon>Spirochaetota</taxon>
        <taxon>Spirochaetia</taxon>
        <taxon>Spirochaetales</taxon>
        <taxon>Spirochaetaceae</taxon>
        <taxon>Bullifex</taxon>
    </lineage>
</organism>
<dbReference type="RefSeq" id="WP_154425163.1">
    <property type="nucleotide sequence ID" value="NZ_VUNN01000007.1"/>
</dbReference>